<dbReference type="CDD" id="cd03789">
    <property type="entry name" value="GT9_LPS_heptosyltransferase"/>
    <property type="match status" value="1"/>
</dbReference>
<accession>A0A1Y6CFN7</accession>
<reference evidence="4" key="1">
    <citation type="submission" date="2017-04" db="EMBL/GenBank/DDBJ databases">
        <authorList>
            <person name="Varghese N."/>
            <person name="Submissions S."/>
        </authorList>
    </citation>
    <scope>NUCLEOTIDE SEQUENCE [LARGE SCALE GENOMIC DNA]</scope>
    <source>
        <strain evidence="4">RKEM611</strain>
    </source>
</reference>
<dbReference type="Pfam" id="PF01075">
    <property type="entry name" value="Glyco_transf_9"/>
    <property type="match status" value="1"/>
</dbReference>
<dbReference type="PANTHER" id="PTHR30160:SF7">
    <property type="entry name" value="ADP-HEPTOSE--LPS HEPTOSYLTRANSFERASE 2"/>
    <property type="match status" value="1"/>
</dbReference>
<proteinExistence type="predicted"/>
<dbReference type="Gene3D" id="3.40.50.2000">
    <property type="entry name" value="Glycogen Phosphorylase B"/>
    <property type="match status" value="2"/>
</dbReference>
<dbReference type="RefSeq" id="WP_159455501.1">
    <property type="nucleotide sequence ID" value="NZ_FWZT01000016.1"/>
</dbReference>
<evidence type="ECO:0000313" key="3">
    <source>
        <dbReference type="EMBL" id="SMF52623.1"/>
    </source>
</evidence>
<evidence type="ECO:0000313" key="4">
    <source>
        <dbReference type="Proteomes" id="UP000192907"/>
    </source>
</evidence>
<keyword evidence="1" id="KW-0328">Glycosyltransferase</keyword>
<dbReference type="InterPro" id="IPR002201">
    <property type="entry name" value="Glyco_trans_9"/>
</dbReference>
<sequence length="324" mass="37196">MKAVVSPRKILVTCFDNIGDLVFISSVTANLRHHFPNAEIDLWCKEYTSPLAGLIPGVNQVIASDPFWDKSPFRPKGSFKDFLSRWWQVRRSRYDVAVVTGACWRSALFTWLARIPSRIGYQKRKSKIFLNQLIPMFSRHKGVVPELQRLLAPLNCPAHFRHYFINPPAKTLSIELHDQVIGLHPFAGHPRRCANLSFWDQLARHLKSDGRRIVWMGAPQELERLKAEYGYQDQEFYTHYVEGQDLLSMARFIKSCQLFIGHDSGPLHIAGAMEVKTLGLYLPSEYQRTFPQGPAQARWVVKDQPADLQLKDLIPHLDQLLASP</sequence>
<name>A0A1Y6CFN7_9BACT</name>
<evidence type="ECO:0000256" key="1">
    <source>
        <dbReference type="ARBA" id="ARBA00022676"/>
    </source>
</evidence>
<dbReference type="EMBL" id="FWZT01000016">
    <property type="protein sequence ID" value="SMF52623.1"/>
    <property type="molecule type" value="Genomic_DNA"/>
</dbReference>
<dbReference type="Proteomes" id="UP000192907">
    <property type="component" value="Unassembled WGS sequence"/>
</dbReference>
<dbReference type="InterPro" id="IPR051199">
    <property type="entry name" value="LPS_LOS_Heptosyltrfase"/>
</dbReference>
<dbReference type="GO" id="GO:0009244">
    <property type="term" value="P:lipopolysaccharide core region biosynthetic process"/>
    <property type="evidence" value="ECO:0007669"/>
    <property type="project" value="TreeGrafter"/>
</dbReference>
<dbReference type="GO" id="GO:0008713">
    <property type="term" value="F:ADP-heptose-lipopolysaccharide heptosyltransferase activity"/>
    <property type="evidence" value="ECO:0007669"/>
    <property type="project" value="TreeGrafter"/>
</dbReference>
<protein>
    <submittedName>
        <fullName evidence="3">ADP-heptose:LPS heptosyltransferase</fullName>
    </submittedName>
</protein>
<evidence type="ECO:0000256" key="2">
    <source>
        <dbReference type="ARBA" id="ARBA00022679"/>
    </source>
</evidence>
<keyword evidence="2 3" id="KW-0808">Transferase</keyword>
<keyword evidence="4" id="KW-1185">Reference proteome</keyword>
<dbReference type="STRING" id="1513793.SAMN06296036_11668"/>
<organism evidence="3 4">
    <name type="scientific">Pseudobacteriovorax antillogorgiicola</name>
    <dbReference type="NCBI Taxonomy" id="1513793"/>
    <lineage>
        <taxon>Bacteria</taxon>
        <taxon>Pseudomonadati</taxon>
        <taxon>Bdellovibrionota</taxon>
        <taxon>Oligoflexia</taxon>
        <taxon>Oligoflexales</taxon>
        <taxon>Pseudobacteriovoracaceae</taxon>
        <taxon>Pseudobacteriovorax</taxon>
    </lineage>
</organism>
<gene>
    <name evidence="3" type="ORF">SAMN06296036_11668</name>
</gene>
<dbReference type="SUPFAM" id="SSF53756">
    <property type="entry name" value="UDP-Glycosyltransferase/glycogen phosphorylase"/>
    <property type="match status" value="1"/>
</dbReference>
<dbReference type="AlphaFoldDB" id="A0A1Y6CFN7"/>
<dbReference type="GO" id="GO:0005829">
    <property type="term" value="C:cytosol"/>
    <property type="evidence" value="ECO:0007669"/>
    <property type="project" value="TreeGrafter"/>
</dbReference>
<dbReference type="PANTHER" id="PTHR30160">
    <property type="entry name" value="TETRAACYLDISACCHARIDE 4'-KINASE-RELATED"/>
    <property type="match status" value="1"/>
</dbReference>